<dbReference type="EMBL" id="RBWW01000001">
    <property type="protein sequence ID" value="RKS81527.1"/>
    <property type="molecule type" value="Genomic_DNA"/>
</dbReference>
<dbReference type="AlphaFoldDB" id="A0A495R2J9"/>
<dbReference type="Pfam" id="PF00352">
    <property type="entry name" value="TBP"/>
    <property type="match status" value="2"/>
</dbReference>
<keyword evidence="6" id="KW-1185">Reference proteome</keyword>
<name>A0A495R2J9_9EURY</name>
<comment type="similarity">
    <text evidence="1">Belongs to the TBP family.</text>
</comment>
<dbReference type="GO" id="GO:0003677">
    <property type="term" value="F:DNA binding"/>
    <property type="evidence" value="ECO:0007669"/>
    <property type="project" value="UniProtKB-KW"/>
</dbReference>
<keyword evidence="2" id="KW-0677">Repeat</keyword>
<keyword evidence="4" id="KW-0804">Transcription</keyword>
<dbReference type="Gene3D" id="3.30.310.10">
    <property type="entry name" value="TATA-Binding Protein"/>
    <property type="match status" value="2"/>
</dbReference>
<protein>
    <submittedName>
        <fullName evidence="5">TATA binding protein of transcription factor TFIID</fullName>
    </submittedName>
</protein>
<dbReference type="InterPro" id="IPR012295">
    <property type="entry name" value="TBP_dom_sf"/>
</dbReference>
<dbReference type="PANTHER" id="PTHR10126">
    <property type="entry name" value="TATA-BOX BINDING PROTEIN"/>
    <property type="match status" value="1"/>
</dbReference>
<dbReference type="Proteomes" id="UP000268233">
    <property type="component" value="Unassembled WGS sequence"/>
</dbReference>
<evidence type="ECO:0000313" key="6">
    <source>
        <dbReference type="Proteomes" id="UP000268233"/>
    </source>
</evidence>
<gene>
    <name evidence="5" type="ORF">BDK61_0813</name>
</gene>
<evidence type="ECO:0000256" key="3">
    <source>
        <dbReference type="ARBA" id="ARBA00023125"/>
    </source>
</evidence>
<evidence type="ECO:0000256" key="2">
    <source>
        <dbReference type="ARBA" id="ARBA00022737"/>
    </source>
</evidence>
<accession>A0A495R2J9</accession>
<reference evidence="5 6" key="1">
    <citation type="submission" date="2018-10" db="EMBL/GenBank/DDBJ databases">
        <title>Genomic Encyclopedia of Archaeal and Bacterial Type Strains, Phase II (KMG-II): from individual species to whole genera.</title>
        <authorList>
            <person name="Goeker M."/>
        </authorList>
    </citation>
    <scope>NUCLEOTIDE SEQUENCE [LARGE SCALE GENOMIC DNA]</scope>
    <source>
        <strain evidence="5 6">DSM 11927</strain>
    </source>
</reference>
<evidence type="ECO:0000256" key="1">
    <source>
        <dbReference type="ARBA" id="ARBA00005560"/>
    </source>
</evidence>
<sequence length="182" mass="20330">MVEPTVVNVVGTITYQQEIALDALADTFTRRGEISDVTYEPAENHWLQTRFAPDDTYVAFYRSGRCSIAGGNSVEHFHEVADRVNTLMRDILQFEYEPTVEISNIVATADIGSPIPLEALTLELGMEHTEYEPEQFPALMYREGDYVMLVFASGKLLCTGLTDVADVTDAIEQMESRLQAVV</sequence>
<dbReference type="SUPFAM" id="SSF55945">
    <property type="entry name" value="TATA-box binding protein-like"/>
    <property type="match status" value="2"/>
</dbReference>
<comment type="caution">
    <text evidence="5">The sequence shown here is derived from an EMBL/GenBank/DDBJ whole genome shotgun (WGS) entry which is preliminary data.</text>
</comment>
<dbReference type="GO" id="GO:0006352">
    <property type="term" value="P:DNA-templated transcription initiation"/>
    <property type="evidence" value="ECO:0007669"/>
    <property type="project" value="InterPro"/>
</dbReference>
<dbReference type="InterPro" id="IPR000814">
    <property type="entry name" value="TBP"/>
</dbReference>
<organism evidence="5 6">
    <name type="scientific">Haloarcula quadrata</name>
    <dbReference type="NCBI Taxonomy" id="182779"/>
    <lineage>
        <taxon>Archaea</taxon>
        <taxon>Methanobacteriati</taxon>
        <taxon>Methanobacteriota</taxon>
        <taxon>Stenosarchaea group</taxon>
        <taxon>Halobacteria</taxon>
        <taxon>Halobacteriales</taxon>
        <taxon>Haloarculaceae</taxon>
        <taxon>Haloarcula</taxon>
    </lineage>
</organism>
<evidence type="ECO:0000313" key="5">
    <source>
        <dbReference type="EMBL" id="RKS81527.1"/>
    </source>
</evidence>
<proteinExistence type="inferred from homology"/>
<dbReference type="PRINTS" id="PR00686">
    <property type="entry name" value="TIFACTORIID"/>
</dbReference>
<keyword evidence="3" id="KW-0238">DNA-binding</keyword>
<evidence type="ECO:0000256" key="4">
    <source>
        <dbReference type="ARBA" id="ARBA00023163"/>
    </source>
</evidence>
<dbReference type="RefSeq" id="WP_121302361.1">
    <property type="nucleotide sequence ID" value="NZ_RBWW01000001.1"/>
</dbReference>